<keyword evidence="1" id="KW-0472">Membrane</keyword>
<reference evidence="3" key="1">
    <citation type="submission" date="2023-03" db="EMBL/GenBank/DDBJ databases">
        <authorList>
            <person name="Steffen K."/>
            <person name="Cardenas P."/>
        </authorList>
    </citation>
    <scope>NUCLEOTIDE SEQUENCE</scope>
</reference>
<accession>A0AA35STS2</accession>
<feature type="signal peptide" evidence="2">
    <location>
        <begin position="1"/>
        <end position="20"/>
    </location>
</feature>
<dbReference type="EMBL" id="CASHTH010002780">
    <property type="protein sequence ID" value="CAI8035192.1"/>
    <property type="molecule type" value="Genomic_DNA"/>
</dbReference>
<dbReference type="AlphaFoldDB" id="A0AA35STS2"/>
<protein>
    <submittedName>
        <fullName evidence="3">Uncharacterized protein</fullName>
    </submittedName>
</protein>
<comment type="caution">
    <text evidence="3">The sequence shown here is derived from an EMBL/GenBank/DDBJ whole genome shotgun (WGS) entry which is preliminary data.</text>
</comment>
<feature type="transmembrane region" description="Helical" evidence="1">
    <location>
        <begin position="498"/>
        <end position="516"/>
    </location>
</feature>
<organism evidence="3 4">
    <name type="scientific">Geodia barretti</name>
    <name type="common">Barrett's horny sponge</name>
    <dbReference type="NCBI Taxonomy" id="519541"/>
    <lineage>
        <taxon>Eukaryota</taxon>
        <taxon>Metazoa</taxon>
        <taxon>Porifera</taxon>
        <taxon>Demospongiae</taxon>
        <taxon>Heteroscleromorpha</taxon>
        <taxon>Tetractinellida</taxon>
        <taxon>Astrophorina</taxon>
        <taxon>Geodiidae</taxon>
        <taxon>Geodia</taxon>
    </lineage>
</organism>
<evidence type="ECO:0000256" key="2">
    <source>
        <dbReference type="SAM" id="SignalP"/>
    </source>
</evidence>
<keyword evidence="1" id="KW-0812">Transmembrane</keyword>
<keyword evidence="1" id="KW-1133">Transmembrane helix</keyword>
<proteinExistence type="predicted"/>
<dbReference type="Proteomes" id="UP001174909">
    <property type="component" value="Unassembled WGS sequence"/>
</dbReference>
<keyword evidence="2" id="KW-0732">Signal</keyword>
<evidence type="ECO:0000313" key="4">
    <source>
        <dbReference type="Proteomes" id="UP001174909"/>
    </source>
</evidence>
<evidence type="ECO:0000313" key="3">
    <source>
        <dbReference type="EMBL" id="CAI8035192.1"/>
    </source>
</evidence>
<gene>
    <name evidence="3" type="ORF">GBAR_LOCUS19766</name>
</gene>
<sequence length="518" mass="55873">MFLSLQVLCILAFAAIRTTCFECGINITGYSAELTPLSVDVPSGSSVTLTCRTTPLVTFPQWYIDDEAFTADRLPVDFTANESSIRFAAEDDVEIFCFFRVILGGSVVNICSKPSSIAVEGPRGPTDYASCNDVKVSFFSNANNTLTIYIDGIKEHTDDCSVSVLLTDCAHSENRAEMSEPVNAENGLATITTDIRKFSEKSISVDVSAESCNLPCEPPHNYYFTAIKPTGKRHVPNGSYNGTLIADAFSEAAIDCNFRGNVSFFSNADDMLTIYIDGVQRNTDDCKVSVLLTDCTDSDNRAEMSEPVNAENGLVTITTDIRKFSGKSISVDISAESCNLPCETSHNYYFTAIKPTGKRHIPNGSYSGTLIADAFSEAAIDCNFRGNVLEYTICVQSGGSIDCFDNPCLSDKVFPAKCFGSSSNAIEVDKAGNGTIVSIFCPKRNCGDLYYSSVAFNFVILTCDENAEFKGGECICNGNYTGDGITCTPSLINHGSTLGSHVIVVLFGFLLSLWAIGL</sequence>
<name>A0AA35STS2_GEOBA</name>
<evidence type="ECO:0000256" key="1">
    <source>
        <dbReference type="SAM" id="Phobius"/>
    </source>
</evidence>
<feature type="chain" id="PRO_5041283974" evidence="2">
    <location>
        <begin position="21"/>
        <end position="518"/>
    </location>
</feature>
<keyword evidence="4" id="KW-1185">Reference proteome</keyword>